<dbReference type="AlphaFoldDB" id="A0A8J3VE00"/>
<keyword evidence="3" id="KW-0732">Signal</keyword>
<accession>A0A8J3VE00</accession>
<dbReference type="EMBL" id="BONY01000006">
    <property type="protein sequence ID" value="GIH03145.1"/>
    <property type="molecule type" value="Genomic_DNA"/>
</dbReference>
<feature type="domain" description="ARB-07466-like C-terminal" evidence="4">
    <location>
        <begin position="224"/>
        <end position="327"/>
    </location>
</feature>
<comment type="caution">
    <text evidence="5">The sequence shown here is derived from an EMBL/GenBank/DDBJ whole genome shotgun (WGS) entry which is preliminary data.</text>
</comment>
<organism evidence="5 6">
    <name type="scientific">Rhizocola hellebori</name>
    <dbReference type="NCBI Taxonomy" id="1392758"/>
    <lineage>
        <taxon>Bacteria</taxon>
        <taxon>Bacillati</taxon>
        <taxon>Actinomycetota</taxon>
        <taxon>Actinomycetes</taxon>
        <taxon>Micromonosporales</taxon>
        <taxon>Micromonosporaceae</taxon>
        <taxon>Rhizocola</taxon>
    </lineage>
</organism>
<gene>
    <name evidence="5" type="ORF">Rhe02_12120</name>
</gene>
<protein>
    <recommendedName>
        <fullName evidence="4">ARB-07466-like C-terminal domain-containing protein</fullName>
    </recommendedName>
</protein>
<evidence type="ECO:0000313" key="5">
    <source>
        <dbReference type="EMBL" id="GIH03145.1"/>
    </source>
</evidence>
<reference evidence="5" key="1">
    <citation type="submission" date="2021-01" db="EMBL/GenBank/DDBJ databases">
        <title>Whole genome shotgun sequence of Rhizocola hellebori NBRC 109834.</title>
        <authorList>
            <person name="Komaki H."/>
            <person name="Tamura T."/>
        </authorList>
    </citation>
    <scope>NUCLEOTIDE SEQUENCE</scope>
    <source>
        <strain evidence="5">NBRC 109834</strain>
    </source>
</reference>
<proteinExistence type="predicted"/>
<sequence length="345" mass="36828">MTPTWSYSRWKAAVVAIAVLLALTAGAPATAEPTTPEEGGSQALTTLRANLAAAAEGYIKAETEFAASKAKQAQQQERLAVAENDVARVRARIADFAAEAYRTGRITPVALMLQATSTEDFLGRAQTLDKISRADLDRIGDLAEAKSRAAEAKAAIDAEVGAQAAAVQEMAKRKLAAEKALASASAKRADVVDPSGMPVAQPAPRNPDGTWPSESCSLDDPTTSGCITPRTLHAMAEAKRAGFTWYVSCFRPGNRYEHPKGRACDFAATPDGFVNRSAGGENKTYGDRLAAFFVKNAKALGVMYVVWYCQIWQYGVGWHRYNSAGSNCGDDPAGDHTNHVHLSVY</sequence>
<evidence type="ECO:0000256" key="3">
    <source>
        <dbReference type="SAM" id="SignalP"/>
    </source>
</evidence>
<keyword evidence="6" id="KW-1185">Reference proteome</keyword>
<feature type="signal peptide" evidence="3">
    <location>
        <begin position="1"/>
        <end position="31"/>
    </location>
</feature>
<dbReference type="Gene3D" id="6.10.250.3150">
    <property type="match status" value="1"/>
</dbReference>
<keyword evidence="1" id="KW-0175">Coiled coil</keyword>
<dbReference type="InterPro" id="IPR058593">
    <property type="entry name" value="ARB_07466-like_C"/>
</dbReference>
<evidence type="ECO:0000256" key="1">
    <source>
        <dbReference type="SAM" id="Coils"/>
    </source>
</evidence>
<name>A0A8J3VE00_9ACTN</name>
<feature type="coiled-coil region" evidence="1">
    <location>
        <begin position="72"/>
        <end position="99"/>
    </location>
</feature>
<feature type="region of interest" description="Disordered" evidence="2">
    <location>
        <begin position="192"/>
        <end position="218"/>
    </location>
</feature>
<dbReference type="Pfam" id="PF26571">
    <property type="entry name" value="VldE"/>
    <property type="match status" value="1"/>
</dbReference>
<evidence type="ECO:0000259" key="4">
    <source>
        <dbReference type="Pfam" id="PF26571"/>
    </source>
</evidence>
<feature type="chain" id="PRO_5035146226" description="ARB-07466-like C-terminal domain-containing protein" evidence="3">
    <location>
        <begin position="32"/>
        <end position="345"/>
    </location>
</feature>
<dbReference type="RefSeq" id="WP_203907073.1">
    <property type="nucleotide sequence ID" value="NZ_BONY01000006.1"/>
</dbReference>
<dbReference type="Proteomes" id="UP000612899">
    <property type="component" value="Unassembled WGS sequence"/>
</dbReference>
<evidence type="ECO:0000313" key="6">
    <source>
        <dbReference type="Proteomes" id="UP000612899"/>
    </source>
</evidence>
<evidence type="ECO:0000256" key="2">
    <source>
        <dbReference type="SAM" id="MobiDB-lite"/>
    </source>
</evidence>